<accession>A0A7S3B709</accession>
<proteinExistence type="predicted"/>
<reference evidence="1" key="1">
    <citation type="submission" date="2021-01" db="EMBL/GenBank/DDBJ databases">
        <authorList>
            <person name="Corre E."/>
            <person name="Pelletier E."/>
            <person name="Niang G."/>
            <person name="Scheremetjew M."/>
            <person name="Finn R."/>
            <person name="Kale V."/>
            <person name="Holt S."/>
            <person name="Cochrane G."/>
            <person name="Meng A."/>
            <person name="Brown T."/>
            <person name="Cohen L."/>
        </authorList>
    </citation>
    <scope>NUCLEOTIDE SEQUENCE</scope>
    <source>
        <strain evidence="1">CCMP281</strain>
    </source>
</reference>
<sequence>MEIGWRMILFQASNGGLTDLSFRAGRQGASMGASTVCPSLAAAKADASRSDDRCASLLTRSTRYSVWLTRRRFSSQLMPDLFSCAVWLASVLSESESEECEKL</sequence>
<protein>
    <submittedName>
        <fullName evidence="1">Uncharacterized protein</fullName>
    </submittedName>
</protein>
<organism evidence="1">
    <name type="scientific">Haptolina ericina</name>
    <dbReference type="NCBI Taxonomy" id="156174"/>
    <lineage>
        <taxon>Eukaryota</taxon>
        <taxon>Haptista</taxon>
        <taxon>Haptophyta</taxon>
        <taxon>Prymnesiophyceae</taxon>
        <taxon>Prymnesiales</taxon>
        <taxon>Prymnesiaceae</taxon>
        <taxon>Haptolina</taxon>
    </lineage>
</organism>
<dbReference type="EMBL" id="HBHX01045480">
    <property type="protein sequence ID" value="CAE0124687.1"/>
    <property type="molecule type" value="Transcribed_RNA"/>
</dbReference>
<gene>
    <name evidence="1" type="ORF">HERI1096_LOCUS25186</name>
</gene>
<name>A0A7S3B709_9EUKA</name>
<dbReference type="AlphaFoldDB" id="A0A7S3B709"/>
<evidence type="ECO:0000313" key="1">
    <source>
        <dbReference type="EMBL" id="CAE0124687.1"/>
    </source>
</evidence>